<keyword evidence="1" id="KW-0813">Transport</keyword>
<protein>
    <submittedName>
        <fullName evidence="3">MFS transporter</fullName>
    </submittedName>
</protein>
<dbReference type="GO" id="GO:0015293">
    <property type="term" value="F:symporter activity"/>
    <property type="evidence" value="ECO:0007669"/>
    <property type="project" value="InterPro"/>
</dbReference>
<evidence type="ECO:0000256" key="2">
    <source>
        <dbReference type="SAM" id="Phobius"/>
    </source>
</evidence>
<gene>
    <name evidence="3" type="ORF">H9806_09135</name>
</gene>
<dbReference type="EMBL" id="JAHLFT010000122">
    <property type="protein sequence ID" value="MBU3829254.1"/>
    <property type="molecule type" value="Genomic_DNA"/>
</dbReference>
<feature type="transmembrane region" description="Helical" evidence="2">
    <location>
        <begin position="96"/>
        <end position="115"/>
    </location>
</feature>
<keyword evidence="1" id="KW-0762">Sugar transport</keyword>
<dbReference type="GO" id="GO:0008643">
    <property type="term" value="P:carbohydrate transport"/>
    <property type="evidence" value="ECO:0007669"/>
    <property type="project" value="InterPro"/>
</dbReference>
<dbReference type="InterPro" id="IPR039672">
    <property type="entry name" value="MFS_2"/>
</dbReference>
<accession>A0A9E2KSG6</accession>
<feature type="transmembrane region" description="Helical" evidence="2">
    <location>
        <begin position="61"/>
        <end position="84"/>
    </location>
</feature>
<keyword evidence="2" id="KW-0472">Membrane</keyword>
<dbReference type="GO" id="GO:0005886">
    <property type="term" value="C:plasma membrane"/>
    <property type="evidence" value="ECO:0007669"/>
    <property type="project" value="TreeGrafter"/>
</dbReference>
<name>A0A9E2KSG6_9LACO</name>
<evidence type="ECO:0000313" key="3">
    <source>
        <dbReference type="EMBL" id="MBU3829254.1"/>
    </source>
</evidence>
<dbReference type="Proteomes" id="UP000823844">
    <property type="component" value="Unassembled WGS sequence"/>
</dbReference>
<sequence length="139" mass="15617">MFDMGQLFLLKYMTDVAHLPAAYAGLVFLIAKIWNAFADVGVGTIIDQRSKIGPLGRFRPFILWSAVPLGLLLIANFTILNFTLTGRMAWAGIRGLVFLYPVAMAVLTIIFMLVYKLSDKRVNEIMIDLAQRHAKLNKE</sequence>
<evidence type="ECO:0000256" key="1">
    <source>
        <dbReference type="ARBA" id="ARBA00022597"/>
    </source>
</evidence>
<dbReference type="Pfam" id="PF13347">
    <property type="entry name" value="MFS_2"/>
    <property type="match status" value="1"/>
</dbReference>
<evidence type="ECO:0000313" key="4">
    <source>
        <dbReference type="Proteomes" id="UP000823844"/>
    </source>
</evidence>
<keyword evidence="2" id="KW-1133">Transmembrane helix</keyword>
<dbReference type="PANTHER" id="PTHR11328:SF39">
    <property type="entry name" value="2,3-DIHYDROXYPROPANE-1-SULFONATE EXPORTER-RELATED"/>
    <property type="match status" value="1"/>
</dbReference>
<reference evidence="3" key="1">
    <citation type="journal article" date="2021" name="PeerJ">
        <title>Extensive microbial diversity within the chicken gut microbiome revealed by metagenomics and culture.</title>
        <authorList>
            <person name="Gilroy R."/>
            <person name="Ravi A."/>
            <person name="Getino M."/>
            <person name="Pursley I."/>
            <person name="Horton D.L."/>
            <person name="Alikhan N.F."/>
            <person name="Baker D."/>
            <person name="Gharbi K."/>
            <person name="Hall N."/>
            <person name="Watson M."/>
            <person name="Adriaenssens E.M."/>
            <person name="Foster-Nyarko E."/>
            <person name="Jarju S."/>
            <person name="Secka A."/>
            <person name="Antonio M."/>
            <person name="Oren A."/>
            <person name="Chaudhuri R.R."/>
            <person name="La Ragione R."/>
            <person name="Hildebrand F."/>
            <person name="Pallen M.J."/>
        </authorList>
    </citation>
    <scope>NUCLEOTIDE SEQUENCE</scope>
    <source>
        <strain evidence="3">F6-686</strain>
    </source>
</reference>
<comment type="caution">
    <text evidence="3">The sequence shown here is derived from an EMBL/GenBank/DDBJ whole genome shotgun (WGS) entry which is preliminary data.</text>
</comment>
<keyword evidence="2" id="KW-0812">Transmembrane</keyword>
<reference evidence="3" key="2">
    <citation type="submission" date="2021-04" db="EMBL/GenBank/DDBJ databases">
        <authorList>
            <person name="Gilroy R."/>
        </authorList>
    </citation>
    <scope>NUCLEOTIDE SEQUENCE</scope>
    <source>
        <strain evidence="3">F6-686</strain>
    </source>
</reference>
<feature type="transmembrane region" description="Helical" evidence="2">
    <location>
        <begin position="20"/>
        <end position="40"/>
    </location>
</feature>
<proteinExistence type="predicted"/>
<dbReference type="PANTHER" id="PTHR11328">
    <property type="entry name" value="MAJOR FACILITATOR SUPERFAMILY DOMAIN-CONTAINING PROTEIN"/>
    <property type="match status" value="1"/>
</dbReference>
<organism evidence="3 4">
    <name type="scientific">Candidatus Lactobacillus pullistercoris</name>
    <dbReference type="NCBI Taxonomy" id="2838636"/>
    <lineage>
        <taxon>Bacteria</taxon>
        <taxon>Bacillati</taxon>
        <taxon>Bacillota</taxon>
        <taxon>Bacilli</taxon>
        <taxon>Lactobacillales</taxon>
        <taxon>Lactobacillaceae</taxon>
        <taxon>Lactobacillus</taxon>
    </lineage>
</organism>
<dbReference type="AlphaFoldDB" id="A0A9E2KSG6"/>